<evidence type="ECO:0000256" key="1">
    <source>
        <dbReference type="ARBA" id="ARBA00004123"/>
    </source>
</evidence>
<dbReference type="GO" id="GO:0003677">
    <property type="term" value="F:DNA binding"/>
    <property type="evidence" value="ECO:0007669"/>
    <property type="project" value="UniProtKB-KW"/>
</dbReference>
<evidence type="ECO:0000256" key="6">
    <source>
        <dbReference type="ARBA" id="ARBA00023242"/>
    </source>
</evidence>
<feature type="domain" description="Zn(2)-C6 fungal-type" evidence="8">
    <location>
        <begin position="44"/>
        <end position="76"/>
    </location>
</feature>
<dbReference type="PROSITE" id="PS50048">
    <property type="entry name" value="ZN2_CY6_FUNGAL_2"/>
    <property type="match status" value="1"/>
</dbReference>
<dbReference type="Gene3D" id="4.10.240.10">
    <property type="entry name" value="Zn(2)-C6 fungal-type DNA-binding domain"/>
    <property type="match status" value="1"/>
</dbReference>
<name>A0A2V5HPR0_9EURO</name>
<organism evidence="9 10">
    <name type="scientific">Aspergillus indologenus CBS 114.80</name>
    <dbReference type="NCBI Taxonomy" id="1450541"/>
    <lineage>
        <taxon>Eukaryota</taxon>
        <taxon>Fungi</taxon>
        <taxon>Dikarya</taxon>
        <taxon>Ascomycota</taxon>
        <taxon>Pezizomycotina</taxon>
        <taxon>Eurotiomycetes</taxon>
        <taxon>Eurotiomycetidae</taxon>
        <taxon>Eurotiales</taxon>
        <taxon>Aspergillaceae</taxon>
        <taxon>Aspergillus</taxon>
        <taxon>Aspergillus subgen. Circumdati</taxon>
    </lineage>
</organism>
<dbReference type="GO" id="GO:0009893">
    <property type="term" value="P:positive regulation of metabolic process"/>
    <property type="evidence" value="ECO:0007669"/>
    <property type="project" value="UniProtKB-ARBA"/>
</dbReference>
<dbReference type="InterPro" id="IPR001138">
    <property type="entry name" value="Zn2Cys6_DnaBD"/>
</dbReference>
<dbReference type="GO" id="GO:0000981">
    <property type="term" value="F:DNA-binding transcription factor activity, RNA polymerase II-specific"/>
    <property type="evidence" value="ECO:0007669"/>
    <property type="project" value="InterPro"/>
</dbReference>
<keyword evidence="10" id="KW-1185">Reference proteome</keyword>
<dbReference type="CDD" id="cd12148">
    <property type="entry name" value="fungal_TF_MHR"/>
    <property type="match status" value="1"/>
</dbReference>
<keyword evidence="4" id="KW-0238">DNA-binding</keyword>
<gene>
    <name evidence="9" type="ORF">BP00DRAFT_498724</name>
</gene>
<dbReference type="SUPFAM" id="SSF57701">
    <property type="entry name" value="Zn2/Cys6 DNA-binding domain"/>
    <property type="match status" value="1"/>
</dbReference>
<accession>A0A2V5HPR0</accession>
<dbReference type="GO" id="GO:0005634">
    <property type="term" value="C:nucleus"/>
    <property type="evidence" value="ECO:0007669"/>
    <property type="project" value="UniProtKB-SubCell"/>
</dbReference>
<sequence length="612" mass="68520">MGRLWGRCLRSCPPLRILQSRPLLHHITSTSTPSLRTSMKAPRACLQCRSSKRKCTRLGPAEPCNACQQRRIRCSAELRRQNPVGVNSEPNPEPMVVLREEQQPGNEPVRDHRTALDPAQIPWETTVELVDLYLAKVHDRPHSIFHPATLRAQVRNGTVGKALLYAVCALGVKFSSYPDRRGLEARLTVESKQLLQADIENVCLENMQTCLLIATLSAGNCETSSEALFVRIATSMAEIMSLDSAAAMDGSVIMRETVRRVWCSLYVADRWCFSGLGLHRHMDELGTPCGLPMDEIAFQSLPPDTSNYPEAPPTTAHATPSTTWKPGLWAHMVTLVRHFGPIQDLNRQVARGDTDTAELDQKVQDLGDQLEAWSRMLPADTQMTVPNLHSHQQTGRGGTFIALHLAYHHYSTLLYFRFLEDDQTQNQNQNENPSSSSSSSPSSLPSSSPPKSRTYIHRCKHHASTFSNLLHLARQIKGCETNYPTIGHMTTVSSSVLLHTLLLGDPTELEGARAALNANFEVLIEHQQFWPTTKAMKHRLMTFQNICLLSTESHRFDGWMVKFLLEHSRALGKREIPCVPATALLDAESESMVSKTRAWMEQGRYMDLSLPL</sequence>
<dbReference type="EMBL" id="KZ825595">
    <property type="protein sequence ID" value="PYI26485.1"/>
    <property type="molecule type" value="Genomic_DNA"/>
</dbReference>
<evidence type="ECO:0000256" key="3">
    <source>
        <dbReference type="ARBA" id="ARBA00023015"/>
    </source>
</evidence>
<evidence type="ECO:0000256" key="2">
    <source>
        <dbReference type="ARBA" id="ARBA00022723"/>
    </source>
</evidence>
<dbReference type="PROSITE" id="PS00463">
    <property type="entry name" value="ZN2_CY6_FUNGAL_1"/>
    <property type="match status" value="1"/>
</dbReference>
<keyword evidence="6" id="KW-0539">Nucleus</keyword>
<keyword evidence="2" id="KW-0479">Metal-binding</keyword>
<dbReference type="InterPro" id="IPR050815">
    <property type="entry name" value="TF_fung"/>
</dbReference>
<dbReference type="PANTHER" id="PTHR47338:SF16">
    <property type="entry name" value="TRANSCRIPTION FACTOR, PUTATIVE (AFU_ORTHOLOGUE AFUA_2G09360)-RELATED"/>
    <property type="match status" value="1"/>
</dbReference>
<feature type="compositionally biased region" description="Low complexity" evidence="7">
    <location>
        <begin position="424"/>
        <end position="452"/>
    </location>
</feature>
<dbReference type="AlphaFoldDB" id="A0A2V5HPR0"/>
<reference evidence="9 10" key="1">
    <citation type="submission" date="2018-02" db="EMBL/GenBank/DDBJ databases">
        <title>The genomes of Aspergillus section Nigri reveals drivers in fungal speciation.</title>
        <authorList>
            <consortium name="DOE Joint Genome Institute"/>
            <person name="Vesth T.C."/>
            <person name="Nybo J."/>
            <person name="Theobald S."/>
            <person name="Brandl J."/>
            <person name="Frisvad J.C."/>
            <person name="Nielsen K.F."/>
            <person name="Lyhne E.K."/>
            <person name="Kogle M.E."/>
            <person name="Kuo A."/>
            <person name="Riley R."/>
            <person name="Clum A."/>
            <person name="Nolan M."/>
            <person name="Lipzen A."/>
            <person name="Salamov A."/>
            <person name="Henrissat B."/>
            <person name="Wiebenga A."/>
            <person name="De vries R.P."/>
            <person name="Grigoriev I.V."/>
            <person name="Mortensen U.H."/>
            <person name="Andersen M.R."/>
            <person name="Baker S.E."/>
        </authorList>
    </citation>
    <scope>NUCLEOTIDE SEQUENCE [LARGE SCALE GENOMIC DNA]</scope>
    <source>
        <strain evidence="9 10">CBS 114.80</strain>
    </source>
</reference>
<evidence type="ECO:0000259" key="8">
    <source>
        <dbReference type="PROSITE" id="PS50048"/>
    </source>
</evidence>
<protein>
    <recommendedName>
        <fullName evidence="8">Zn(2)-C6 fungal-type domain-containing protein</fullName>
    </recommendedName>
</protein>
<dbReference type="CDD" id="cd00067">
    <property type="entry name" value="GAL4"/>
    <property type="match status" value="1"/>
</dbReference>
<dbReference type="PANTHER" id="PTHR47338">
    <property type="entry name" value="ZN(II)2CYS6 TRANSCRIPTION FACTOR (EUROFUNG)-RELATED"/>
    <property type="match status" value="1"/>
</dbReference>
<dbReference type="SMART" id="SM00066">
    <property type="entry name" value="GAL4"/>
    <property type="match status" value="1"/>
</dbReference>
<dbReference type="Proteomes" id="UP000248817">
    <property type="component" value="Unassembled WGS sequence"/>
</dbReference>
<keyword evidence="3" id="KW-0805">Transcription regulation</keyword>
<dbReference type="InterPro" id="IPR007219">
    <property type="entry name" value="XnlR_reg_dom"/>
</dbReference>
<evidence type="ECO:0000313" key="9">
    <source>
        <dbReference type="EMBL" id="PYI26485.1"/>
    </source>
</evidence>
<dbReference type="InterPro" id="IPR036864">
    <property type="entry name" value="Zn2-C6_fun-type_DNA-bd_sf"/>
</dbReference>
<dbReference type="GO" id="GO:0008270">
    <property type="term" value="F:zinc ion binding"/>
    <property type="evidence" value="ECO:0007669"/>
    <property type="project" value="InterPro"/>
</dbReference>
<feature type="region of interest" description="Disordered" evidence="7">
    <location>
        <begin position="424"/>
        <end position="454"/>
    </location>
</feature>
<proteinExistence type="predicted"/>
<evidence type="ECO:0000256" key="4">
    <source>
        <dbReference type="ARBA" id="ARBA00023125"/>
    </source>
</evidence>
<dbReference type="GO" id="GO:0006351">
    <property type="term" value="P:DNA-templated transcription"/>
    <property type="evidence" value="ECO:0007669"/>
    <property type="project" value="InterPro"/>
</dbReference>
<comment type="subcellular location">
    <subcellularLocation>
        <location evidence="1">Nucleus</location>
    </subcellularLocation>
</comment>
<dbReference type="Pfam" id="PF04082">
    <property type="entry name" value="Fungal_trans"/>
    <property type="match status" value="1"/>
</dbReference>
<evidence type="ECO:0000256" key="5">
    <source>
        <dbReference type="ARBA" id="ARBA00023163"/>
    </source>
</evidence>
<evidence type="ECO:0000256" key="7">
    <source>
        <dbReference type="SAM" id="MobiDB-lite"/>
    </source>
</evidence>
<keyword evidence="5" id="KW-0804">Transcription</keyword>
<evidence type="ECO:0000313" key="10">
    <source>
        <dbReference type="Proteomes" id="UP000248817"/>
    </source>
</evidence>